<dbReference type="PANTHER" id="PTHR19304">
    <property type="entry name" value="CYCLIC-AMP RESPONSE ELEMENT BINDING PROTEIN"/>
    <property type="match status" value="1"/>
</dbReference>
<dbReference type="InterPro" id="IPR002112">
    <property type="entry name" value="Leuzip_Jun"/>
</dbReference>
<evidence type="ECO:0000256" key="5">
    <source>
        <dbReference type="ARBA" id="ARBA00023242"/>
    </source>
</evidence>
<dbReference type="InterPro" id="IPR051027">
    <property type="entry name" value="bZIP_transcription_factors"/>
</dbReference>
<evidence type="ECO:0000256" key="2">
    <source>
        <dbReference type="ARBA" id="ARBA00023015"/>
    </source>
</evidence>
<keyword evidence="3" id="KW-0238">DNA-binding</keyword>
<evidence type="ECO:0000256" key="3">
    <source>
        <dbReference type="ARBA" id="ARBA00023125"/>
    </source>
</evidence>
<comment type="subcellular location">
    <subcellularLocation>
        <location evidence="1">Nucleus</location>
    </subcellularLocation>
</comment>
<keyword evidence="6" id="KW-0175">Coiled coil</keyword>
<evidence type="ECO:0000256" key="6">
    <source>
        <dbReference type="SAM" id="Coils"/>
    </source>
</evidence>
<keyword evidence="2" id="KW-0805">Transcription regulation</keyword>
<sequence length="350" mass="38684">MGGSSKPKQQNKVQTNPPRNHSQRSSPPPFLQQHSSSSNFELEPNPFEQSFNFNDKVAGVSRKPNVLPPVAAIDSPSDGANARNNPLWETLRSGELSPSMLGGPRPPPQSNDSRTSFGSSLLPPQMGHPMANNGVLDNMNQPSMHNYEAMQPNNLYLLSAAQQEVMRRNSLGQVVPVVKSEVDDMGHHPSHSPPSRYRVTTSPESSADDLRSRRSNRRASSSSRRTDGGGDDTDKRKNFLERNRQAALKCRQRKKQWLAELQNKVEYLSTDNEKLQTQATSLREEIINLKTLLLAHKDCTVAQANGVIGLEQLRAAPGMLLRQNVQNNAPMNMFGGTGGSSYQHNPHQIT</sequence>
<dbReference type="GO" id="GO:0003677">
    <property type="term" value="F:DNA binding"/>
    <property type="evidence" value="ECO:0007669"/>
    <property type="project" value="UniProtKB-KW"/>
</dbReference>
<dbReference type="Pfam" id="PF00170">
    <property type="entry name" value="bZIP_1"/>
    <property type="match status" value="1"/>
</dbReference>
<evidence type="ECO:0000256" key="1">
    <source>
        <dbReference type="ARBA" id="ARBA00004123"/>
    </source>
</evidence>
<dbReference type="PROSITE" id="PS50217">
    <property type="entry name" value="BZIP"/>
    <property type="match status" value="1"/>
</dbReference>
<evidence type="ECO:0000313" key="9">
    <source>
        <dbReference type="EMBL" id="KAG2187522.1"/>
    </source>
</evidence>
<dbReference type="Proteomes" id="UP000612746">
    <property type="component" value="Unassembled WGS sequence"/>
</dbReference>
<keyword evidence="4" id="KW-0804">Transcription</keyword>
<gene>
    <name evidence="9" type="ORF">INT44_005211</name>
</gene>
<accession>A0A8H7UMT6</accession>
<feature type="compositionally biased region" description="Polar residues" evidence="7">
    <location>
        <begin position="1"/>
        <end position="25"/>
    </location>
</feature>
<dbReference type="FunFam" id="1.20.5.170:FF:000053">
    <property type="entry name" value="BZIP transcription factor AtfA"/>
    <property type="match status" value="1"/>
</dbReference>
<feature type="compositionally biased region" description="Polar residues" evidence="7">
    <location>
        <begin position="110"/>
        <end position="119"/>
    </location>
</feature>
<dbReference type="PRINTS" id="PR00043">
    <property type="entry name" value="LEUZIPPRJUN"/>
</dbReference>
<name>A0A8H7UMT6_9FUNG</name>
<dbReference type="SMART" id="SM00338">
    <property type="entry name" value="BRLZ"/>
    <property type="match status" value="1"/>
</dbReference>
<feature type="region of interest" description="Disordered" evidence="7">
    <location>
        <begin position="1"/>
        <end position="143"/>
    </location>
</feature>
<feature type="coiled-coil region" evidence="6">
    <location>
        <begin position="258"/>
        <end position="292"/>
    </location>
</feature>
<dbReference type="Gene3D" id="1.20.5.170">
    <property type="match status" value="1"/>
</dbReference>
<dbReference type="InterPro" id="IPR046347">
    <property type="entry name" value="bZIP_sf"/>
</dbReference>
<keyword evidence="5" id="KW-0539">Nucleus</keyword>
<dbReference type="SUPFAM" id="SSF57959">
    <property type="entry name" value="Leucine zipper domain"/>
    <property type="match status" value="1"/>
</dbReference>
<feature type="compositionally biased region" description="Basic and acidic residues" evidence="7">
    <location>
        <begin position="224"/>
        <end position="239"/>
    </location>
</feature>
<dbReference type="InterPro" id="IPR020956">
    <property type="entry name" value="TF_Aft1_OSM"/>
</dbReference>
<evidence type="ECO:0000313" key="10">
    <source>
        <dbReference type="Proteomes" id="UP000612746"/>
    </source>
</evidence>
<feature type="region of interest" description="Disordered" evidence="7">
    <location>
        <begin position="183"/>
        <end position="239"/>
    </location>
</feature>
<feature type="domain" description="BZIP" evidence="8">
    <location>
        <begin position="233"/>
        <end position="296"/>
    </location>
</feature>
<dbReference type="InterPro" id="IPR004827">
    <property type="entry name" value="bZIP"/>
</dbReference>
<keyword evidence="10" id="KW-1185">Reference proteome</keyword>
<evidence type="ECO:0000259" key="8">
    <source>
        <dbReference type="PROSITE" id="PS50217"/>
    </source>
</evidence>
<dbReference type="GO" id="GO:0005634">
    <property type="term" value="C:nucleus"/>
    <property type="evidence" value="ECO:0007669"/>
    <property type="project" value="UniProtKB-SubCell"/>
</dbReference>
<protein>
    <recommendedName>
        <fullName evidence="8">BZIP domain-containing protein</fullName>
    </recommendedName>
</protein>
<dbReference type="EMBL" id="JAEPRA010000003">
    <property type="protein sequence ID" value="KAG2187522.1"/>
    <property type="molecule type" value="Genomic_DNA"/>
</dbReference>
<reference evidence="9" key="1">
    <citation type="submission" date="2020-12" db="EMBL/GenBank/DDBJ databases">
        <title>Metabolic potential, ecology and presence of endohyphal bacteria is reflected in genomic diversity of Mucoromycotina.</title>
        <authorList>
            <person name="Muszewska A."/>
            <person name="Okrasinska A."/>
            <person name="Steczkiewicz K."/>
            <person name="Drgas O."/>
            <person name="Orlowska M."/>
            <person name="Perlinska-Lenart U."/>
            <person name="Aleksandrzak-Piekarczyk T."/>
            <person name="Szatraj K."/>
            <person name="Zielenkiewicz U."/>
            <person name="Pilsyk S."/>
            <person name="Malc E."/>
            <person name="Mieczkowski P."/>
            <person name="Kruszewska J.S."/>
            <person name="Biernat P."/>
            <person name="Pawlowska J."/>
        </authorList>
    </citation>
    <scope>NUCLEOTIDE SEQUENCE</scope>
    <source>
        <strain evidence="9">WA0000051536</strain>
    </source>
</reference>
<dbReference type="CDD" id="cd14687">
    <property type="entry name" value="bZIP_ATF2"/>
    <property type="match status" value="1"/>
</dbReference>
<proteinExistence type="predicted"/>
<organism evidence="9 10">
    <name type="scientific">Umbelopsis vinacea</name>
    <dbReference type="NCBI Taxonomy" id="44442"/>
    <lineage>
        <taxon>Eukaryota</taxon>
        <taxon>Fungi</taxon>
        <taxon>Fungi incertae sedis</taxon>
        <taxon>Mucoromycota</taxon>
        <taxon>Mucoromycotina</taxon>
        <taxon>Umbelopsidomycetes</taxon>
        <taxon>Umbelopsidales</taxon>
        <taxon>Umbelopsidaceae</taxon>
        <taxon>Umbelopsis</taxon>
    </lineage>
</organism>
<dbReference type="Pfam" id="PF11785">
    <property type="entry name" value="Aft1_OSA"/>
    <property type="match status" value="1"/>
</dbReference>
<dbReference type="GO" id="GO:0003700">
    <property type="term" value="F:DNA-binding transcription factor activity"/>
    <property type="evidence" value="ECO:0007669"/>
    <property type="project" value="InterPro"/>
</dbReference>
<evidence type="ECO:0000256" key="7">
    <source>
        <dbReference type="SAM" id="MobiDB-lite"/>
    </source>
</evidence>
<dbReference type="OrthoDB" id="295274at2759"/>
<evidence type="ECO:0000256" key="4">
    <source>
        <dbReference type="ARBA" id="ARBA00023163"/>
    </source>
</evidence>
<comment type="caution">
    <text evidence="9">The sequence shown here is derived from an EMBL/GenBank/DDBJ whole genome shotgun (WGS) entry which is preliminary data.</text>
</comment>
<dbReference type="AlphaFoldDB" id="A0A8H7UMT6"/>